<feature type="transmembrane region" description="Helical" evidence="11">
    <location>
        <begin position="133"/>
        <end position="155"/>
    </location>
</feature>
<dbReference type="InterPro" id="IPR036640">
    <property type="entry name" value="ABC1_TM_sf"/>
</dbReference>
<dbReference type="InterPro" id="IPR003439">
    <property type="entry name" value="ABC_transporter-like_ATP-bd"/>
</dbReference>
<feature type="domain" description="ABC transporter" evidence="12">
    <location>
        <begin position="337"/>
        <end position="570"/>
    </location>
</feature>
<dbReference type="PANTHER" id="PTHR43394:SF1">
    <property type="entry name" value="ATP-BINDING CASSETTE SUB-FAMILY B MEMBER 10, MITOCHONDRIAL"/>
    <property type="match status" value="1"/>
</dbReference>
<feature type="domain" description="ABC transmembrane type-1" evidence="13">
    <location>
        <begin position="24"/>
        <end position="305"/>
    </location>
</feature>
<evidence type="ECO:0000256" key="3">
    <source>
        <dbReference type="ARBA" id="ARBA00022475"/>
    </source>
</evidence>
<keyword evidence="7 14" id="KW-0067">ATP-binding</keyword>
<evidence type="ECO:0000256" key="11">
    <source>
        <dbReference type="SAM" id="Phobius"/>
    </source>
</evidence>
<evidence type="ECO:0000256" key="2">
    <source>
        <dbReference type="ARBA" id="ARBA00022448"/>
    </source>
</evidence>
<dbReference type="GO" id="GO:0005524">
    <property type="term" value="F:ATP binding"/>
    <property type="evidence" value="ECO:0007669"/>
    <property type="project" value="UniProtKB-KW"/>
</dbReference>
<evidence type="ECO:0000313" key="15">
    <source>
        <dbReference type="Proteomes" id="UP000238312"/>
    </source>
</evidence>
<comment type="caution">
    <text evidence="14">The sequence shown here is derived from an EMBL/GenBank/DDBJ whole genome shotgun (WGS) entry which is preliminary data.</text>
</comment>
<dbReference type="PROSITE" id="PS50893">
    <property type="entry name" value="ABC_TRANSPORTER_2"/>
    <property type="match status" value="1"/>
</dbReference>
<dbReference type="PROSITE" id="PS00211">
    <property type="entry name" value="ABC_TRANSPORTER_1"/>
    <property type="match status" value="1"/>
</dbReference>
<dbReference type="AlphaFoldDB" id="A0A2T0NAH7"/>
<dbReference type="InterPro" id="IPR017871">
    <property type="entry name" value="ABC_transporter-like_CS"/>
</dbReference>
<dbReference type="GO" id="GO:0090374">
    <property type="term" value="P:oligopeptide export from mitochondrion"/>
    <property type="evidence" value="ECO:0007669"/>
    <property type="project" value="TreeGrafter"/>
</dbReference>
<evidence type="ECO:0000256" key="6">
    <source>
        <dbReference type="ARBA" id="ARBA00022741"/>
    </source>
</evidence>
<evidence type="ECO:0000313" key="14">
    <source>
        <dbReference type="EMBL" id="PRX70012.1"/>
    </source>
</evidence>
<evidence type="ECO:0000256" key="10">
    <source>
        <dbReference type="ARBA" id="ARBA00023455"/>
    </source>
</evidence>
<evidence type="ECO:0000259" key="12">
    <source>
        <dbReference type="PROSITE" id="PS50893"/>
    </source>
</evidence>
<keyword evidence="2" id="KW-0813">Transport</keyword>
<dbReference type="GO" id="GO:0005886">
    <property type="term" value="C:plasma membrane"/>
    <property type="evidence" value="ECO:0007669"/>
    <property type="project" value="UniProtKB-SubCell"/>
</dbReference>
<keyword evidence="8 11" id="KW-1133">Transmembrane helix</keyword>
<gene>
    <name evidence="14" type="ORF">B0I32_10197</name>
</gene>
<evidence type="ECO:0000256" key="8">
    <source>
        <dbReference type="ARBA" id="ARBA00022989"/>
    </source>
</evidence>
<dbReference type="CDD" id="cd18550">
    <property type="entry name" value="ABC_6TM_exporter_like"/>
    <property type="match status" value="1"/>
</dbReference>
<dbReference type="SUPFAM" id="SSF52540">
    <property type="entry name" value="P-loop containing nucleoside triphosphate hydrolases"/>
    <property type="match status" value="1"/>
</dbReference>
<keyword evidence="15" id="KW-1185">Reference proteome</keyword>
<dbReference type="GO" id="GO:0015421">
    <property type="term" value="F:ABC-type oligopeptide transporter activity"/>
    <property type="evidence" value="ECO:0007669"/>
    <property type="project" value="TreeGrafter"/>
</dbReference>
<evidence type="ECO:0000256" key="7">
    <source>
        <dbReference type="ARBA" id="ARBA00022840"/>
    </source>
</evidence>
<dbReference type="Proteomes" id="UP000238312">
    <property type="component" value="Unassembled WGS sequence"/>
</dbReference>
<keyword evidence="4" id="KW-0997">Cell inner membrane</keyword>
<dbReference type="RefSeq" id="WP_245955424.1">
    <property type="nucleotide sequence ID" value="NZ_JBFAIL010000001.1"/>
</dbReference>
<keyword evidence="9 11" id="KW-0472">Membrane</keyword>
<dbReference type="Gene3D" id="1.20.1560.10">
    <property type="entry name" value="ABC transporter type 1, transmembrane domain"/>
    <property type="match status" value="1"/>
</dbReference>
<dbReference type="Pfam" id="PF00005">
    <property type="entry name" value="ABC_tran"/>
    <property type="match status" value="1"/>
</dbReference>
<dbReference type="Pfam" id="PF00664">
    <property type="entry name" value="ABC_membrane"/>
    <property type="match status" value="1"/>
</dbReference>
<dbReference type="PROSITE" id="PS50929">
    <property type="entry name" value="ABC_TM1F"/>
    <property type="match status" value="1"/>
</dbReference>
<evidence type="ECO:0000256" key="5">
    <source>
        <dbReference type="ARBA" id="ARBA00022692"/>
    </source>
</evidence>
<dbReference type="InterPro" id="IPR003593">
    <property type="entry name" value="AAA+_ATPase"/>
</dbReference>
<name>A0A2T0NAH7_9ACTN</name>
<dbReference type="InterPro" id="IPR027417">
    <property type="entry name" value="P-loop_NTPase"/>
</dbReference>
<dbReference type="InterPro" id="IPR011527">
    <property type="entry name" value="ABC1_TM_dom"/>
</dbReference>
<dbReference type="SMART" id="SM00382">
    <property type="entry name" value="AAA"/>
    <property type="match status" value="1"/>
</dbReference>
<evidence type="ECO:0000256" key="1">
    <source>
        <dbReference type="ARBA" id="ARBA00004429"/>
    </source>
</evidence>
<comment type="similarity">
    <text evidence="10">Belongs to the ABC transporter superfamily. Siderophore-Fe(3+) uptake transporter (SIUT) (TC 3.A.1.21) family.</text>
</comment>
<evidence type="ECO:0000256" key="9">
    <source>
        <dbReference type="ARBA" id="ARBA00023136"/>
    </source>
</evidence>
<dbReference type="PANTHER" id="PTHR43394">
    <property type="entry name" value="ATP-DEPENDENT PERMEASE MDL1, MITOCHONDRIAL"/>
    <property type="match status" value="1"/>
</dbReference>
<accession>A0A2T0NAH7</accession>
<evidence type="ECO:0000259" key="13">
    <source>
        <dbReference type="PROSITE" id="PS50929"/>
    </source>
</evidence>
<dbReference type="Gene3D" id="3.40.50.300">
    <property type="entry name" value="P-loop containing nucleotide triphosphate hydrolases"/>
    <property type="match status" value="1"/>
</dbReference>
<dbReference type="InterPro" id="IPR039421">
    <property type="entry name" value="Type_1_exporter"/>
</dbReference>
<comment type="subcellular location">
    <subcellularLocation>
        <location evidence="1">Cell inner membrane</location>
        <topology evidence="1">Multi-pass membrane protein</topology>
    </subcellularLocation>
</comment>
<dbReference type="GO" id="GO:0016887">
    <property type="term" value="F:ATP hydrolysis activity"/>
    <property type="evidence" value="ECO:0007669"/>
    <property type="project" value="InterPro"/>
</dbReference>
<keyword evidence="6" id="KW-0547">Nucleotide-binding</keyword>
<protein>
    <submittedName>
        <fullName evidence="14">ATP-binding cassette subfamily B protein</fullName>
    </submittedName>
</protein>
<reference evidence="14 15" key="1">
    <citation type="submission" date="2018-03" db="EMBL/GenBank/DDBJ databases">
        <title>Genomic Encyclopedia of Type Strains, Phase III (KMG-III): the genomes of soil and plant-associated and newly described type strains.</title>
        <authorList>
            <person name="Whitman W."/>
        </authorList>
    </citation>
    <scope>NUCLEOTIDE SEQUENCE [LARGE SCALE GENOMIC DNA]</scope>
    <source>
        <strain evidence="14 15">CGMCC 4.7104</strain>
    </source>
</reference>
<sequence>MEEEPRAPLGRIIRLFGAYRGRLAVVGALIVLSSLVSLASPFLLREVLDVAIPARDAGLLTLLALGMILVAVVTTVFDTLQTLVSTTVGQRVMHDLRIAVYGHLQRMSLAFFTRTRTGEVQSRIANDIGGMQAVVTSTAASIVSNLTTVIATIVAMVALDWRLTVVSLALLPVFVWISRKVGSERKRITAERQRKLAGIASMVQESLSISGILLGRTMGRSAELTERFGRASDELAELGVRTSMAGRWRQSSIQLVMAAMPAMIYWAVGHTGAISVGTLVAFTTLQTGLFRPMVSLLRLGVEVQTSLALFGRIFEYLDLPVDIRPGTRELTGVRGEVRFERVDFSYGDAPTLTGVDLTVPAGSSLAVVGETGSGKTTLSYLPPRLYDVTGGRVTIDGVDVRELTFDTLSDAVGVVSQETYLFHASIADNLRFARPSATDEELVAAARAARIHDHIAALPDGYDTVVGERGYRFSGGEKQRLAIARTLLRDPPVLILDEATSALDTQTEKAVQEALDTLARGRTTITIAHRLSTVRDADQIVVLDHGRIVERGTHAELMARGGHYAALVSRDQPLELV</sequence>
<feature type="transmembrane region" description="Helical" evidence="11">
    <location>
        <begin position="57"/>
        <end position="77"/>
    </location>
</feature>
<dbReference type="EMBL" id="PVNG01000001">
    <property type="protein sequence ID" value="PRX70012.1"/>
    <property type="molecule type" value="Genomic_DNA"/>
</dbReference>
<proteinExistence type="inferred from homology"/>
<evidence type="ECO:0000256" key="4">
    <source>
        <dbReference type="ARBA" id="ARBA00022519"/>
    </source>
</evidence>
<dbReference type="SUPFAM" id="SSF90123">
    <property type="entry name" value="ABC transporter transmembrane region"/>
    <property type="match status" value="1"/>
</dbReference>
<feature type="transmembrane region" description="Helical" evidence="11">
    <location>
        <begin position="161"/>
        <end position="178"/>
    </location>
</feature>
<feature type="transmembrane region" description="Helical" evidence="11">
    <location>
        <begin position="21"/>
        <end position="45"/>
    </location>
</feature>
<organism evidence="14 15">
    <name type="scientific">Nonomuraea fuscirosea</name>
    <dbReference type="NCBI Taxonomy" id="1291556"/>
    <lineage>
        <taxon>Bacteria</taxon>
        <taxon>Bacillati</taxon>
        <taxon>Actinomycetota</taxon>
        <taxon>Actinomycetes</taxon>
        <taxon>Streptosporangiales</taxon>
        <taxon>Streptosporangiaceae</taxon>
        <taxon>Nonomuraea</taxon>
    </lineage>
</organism>
<keyword evidence="5 11" id="KW-0812">Transmembrane</keyword>
<keyword evidence="3" id="KW-1003">Cell membrane</keyword>
<dbReference type="FunFam" id="3.40.50.300:FF:000221">
    <property type="entry name" value="Multidrug ABC transporter ATP-binding protein"/>
    <property type="match status" value="1"/>
</dbReference>
<feature type="transmembrane region" description="Helical" evidence="11">
    <location>
        <begin position="274"/>
        <end position="290"/>
    </location>
</feature>